<accession>G2XT92</accession>
<dbReference type="HOGENOM" id="CLU_2903915_0_0_1"/>
<dbReference type="InParanoid" id="G2XT92"/>
<dbReference type="EMBL" id="FQ790265">
    <property type="protein sequence ID" value="CCD43806.1"/>
    <property type="molecule type" value="Genomic_DNA"/>
</dbReference>
<dbReference type="AlphaFoldDB" id="G2XT92"/>
<reference evidence="2" key="1">
    <citation type="journal article" date="2011" name="PLoS Genet.">
        <title>Genomic analysis of the necrotrophic fungal pathogens Sclerotinia sclerotiorum and Botrytis cinerea.</title>
        <authorList>
            <person name="Amselem J."/>
            <person name="Cuomo C.A."/>
            <person name="van Kan J.A."/>
            <person name="Viaud M."/>
            <person name="Benito E.P."/>
            <person name="Couloux A."/>
            <person name="Coutinho P.M."/>
            <person name="de Vries R.P."/>
            <person name="Dyer P.S."/>
            <person name="Fillinger S."/>
            <person name="Fournier E."/>
            <person name="Gout L."/>
            <person name="Hahn M."/>
            <person name="Kohn L."/>
            <person name="Lapalu N."/>
            <person name="Plummer K.M."/>
            <person name="Pradier J.M."/>
            <person name="Quevillon E."/>
            <person name="Sharon A."/>
            <person name="Simon A."/>
            <person name="ten Have A."/>
            <person name="Tudzynski B."/>
            <person name="Tudzynski P."/>
            <person name="Wincker P."/>
            <person name="Andrew M."/>
            <person name="Anthouard V."/>
            <person name="Beever R.E."/>
            <person name="Beffa R."/>
            <person name="Benoit I."/>
            <person name="Bouzid O."/>
            <person name="Brault B."/>
            <person name="Chen Z."/>
            <person name="Choquer M."/>
            <person name="Collemare J."/>
            <person name="Cotton P."/>
            <person name="Danchin E.G."/>
            <person name="Da Silva C."/>
            <person name="Gautier A."/>
            <person name="Giraud C."/>
            <person name="Giraud T."/>
            <person name="Gonzalez C."/>
            <person name="Grossetete S."/>
            <person name="Guldener U."/>
            <person name="Henrissat B."/>
            <person name="Howlett B.J."/>
            <person name="Kodira C."/>
            <person name="Kretschmer M."/>
            <person name="Lappartient A."/>
            <person name="Leroch M."/>
            <person name="Levis C."/>
            <person name="Mauceli E."/>
            <person name="Neuveglise C."/>
            <person name="Oeser B."/>
            <person name="Pearson M."/>
            <person name="Poulain J."/>
            <person name="Poussereau N."/>
            <person name="Quesneville H."/>
            <person name="Rascle C."/>
            <person name="Schumacher J."/>
            <person name="Segurens B."/>
            <person name="Sexton A."/>
            <person name="Silva E."/>
            <person name="Sirven C."/>
            <person name="Soanes D.M."/>
            <person name="Talbot N.J."/>
            <person name="Templeton M."/>
            <person name="Yandava C."/>
            <person name="Yarden O."/>
            <person name="Zeng Q."/>
            <person name="Rollins J.A."/>
            <person name="Lebrun M.H."/>
            <person name="Dickman M."/>
        </authorList>
    </citation>
    <scope>NUCLEOTIDE SEQUENCE [LARGE SCALE GENOMIC DNA]</scope>
    <source>
        <strain evidence="2">T4</strain>
    </source>
</reference>
<protein>
    <submittedName>
        <fullName evidence="1">Uncharacterized protein</fullName>
    </submittedName>
</protein>
<sequence length="62" mass="6933">MNTEAKSLKWKEEERVVRSKLEVSAGEELSLRKTVLATIDNGIAAMQKAKALYRQSAITVLK</sequence>
<gene>
    <name evidence="1" type="ORF">BofuT4_uP010540.1</name>
</gene>
<name>G2XT92_BOTF4</name>
<organism evidence="1 2">
    <name type="scientific">Botryotinia fuckeliana (strain T4)</name>
    <name type="common">Noble rot fungus</name>
    <name type="synonym">Botrytis cinerea</name>
    <dbReference type="NCBI Taxonomy" id="999810"/>
    <lineage>
        <taxon>Eukaryota</taxon>
        <taxon>Fungi</taxon>
        <taxon>Dikarya</taxon>
        <taxon>Ascomycota</taxon>
        <taxon>Pezizomycotina</taxon>
        <taxon>Leotiomycetes</taxon>
        <taxon>Helotiales</taxon>
        <taxon>Sclerotiniaceae</taxon>
        <taxon>Botrytis</taxon>
    </lineage>
</organism>
<evidence type="ECO:0000313" key="1">
    <source>
        <dbReference type="EMBL" id="CCD43806.1"/>
    </source>
</evidence>
<dbReference type="Proteomes" id="UP000008177">
    <property type="component" value="Unplaced contigs"/>
</dbReference>
<evidence type="ECO:0000313" key="2">
    <source>
        <dbReference type="Proteomes" id="UP000008177"/>
    </source>
</evidence>
<proteinExistence type="predicted"/>